<accession>A0ABR2EKT3</accession>
<protein>
    <submittedName>
        <fullName evidence="1">Uncharacterized protein</fullName>
    </submittedName>
</protein>
<sequence>MMWRRRRLLAGDGWAGGSVAAGGSAGWSRGVSSRMTLAAGALRFQAPEDSAMSTGGAGTGVGVSAPADGVTTELAATGAVGGVCWAG</sequence>
<organism evidence="1 2">
    <name type="scientific">Hibiscus sabdariffa</name>
    <name type="common">roselle</name>
    <dbReference type="NCBI Taxonomy" id="183260"/>
    <lineage>
        <taxon>Eukaryota</taxon>
        <taxon>Viridiplantae</taxon>
        <taxon>Streptophyta</taxon>
        <taxon>Embryophyta</taxon>
        <taxon>Tracheophyta</taxon>
        <taxon>Spermatophyta</taxon>
        <taxon>Magnoliopsida</taxon>
        <taxon>eudicotyledons</taxon>
        <taxon>Gunneridae</taxon>
        <taxon>Pentapetalae</taxon>
        <taxon>rosids</taxon>
        <taxon>malvids</taxon>
        <taxon>Malvales</taxon>
        <taxon>Malvaceae</taxon>
        <taxon>Malvoideae</taxon>
        <taxon>Hibiscus</taxon>
    </lineage>
</organism>
<evidence type="ECO:0000313" key="2">
    <source>
        <dbReference type="Proteomes" id="UP001472677"/>
    </source>
</evidence>
<comment type="caution">
    <text evidence="1">The sequence shown here is derived from an EMBL/GenBank/DDBJ whole genome shotgun (WGS) entry which is preliminary data.</text>
</comment>
<reference evidence="1 2" key="1">
    <citation type="journal article" date="2024" name="G3 (Bethesda)">
        <title>Genome assembly of Hibiscus sabdariffa L. provides insights into metabolisms of medicinal natural products.</title>
        <authorList>
            <person name="Kim T."/>
        </authorList>
    </citation>
    <scope>NUCLEOTIDE SEQUENCE [LARGE SCALE GENOMIC DNA]</scope>
    <source>
        <strain evidence="1">TK-2024</strain>
        <tissue evidence="1">Old leaves</tissue>
    </source>
</reference>
<proteinExistence type="predicted"/>
<keyword evidence="2" id="KW-1185">Reference proteome</keyword>
<dbReference type="EMBL" id="JBBPBM010000012">
    <property type="protein sequence ID" value="KAK8562604.1"/>
    <property type="molecule type" value="Genomic_DNA"/>
</dbReference>
<gene>
    <name evidence="1" type="ORF">V6N12_010678</name>
</gene>
<dbReference type="Proteomes" id="UP001472677">
    <property type="component" value="Unassembled WGS sequence"/>
</dbReference>
<name>A0ABR2EKT3_9ROSI</name>
<evidence type="ECO:0000313" key="1">
    <source>
        <dbReference type="EMBL" id="KAK8562604.1"/>
    </source>
</evidence>